<dbReference type="AlphaFoldDB" id="A0A922SPU8"/>
<dbReference type="EMBL" id="NRDI02000029">
    <property type="protein sequence ID" value="KAI1508061.1"/>
    <property type="molecule type" value="Genomic_DNA"/>
</dbReference>
<gene>
    <name evidence="1" type="ORF">Ptr86124_012983</name>
</gene>
<comment type="caution">
    <text evidence="1">The sequence shown here is derived from an EMBL/GenBank/DDBJ whole genome shotgun (WGS) entry which is preliminary data.</text>
</comment>
<sequence length="180" mass="19784">MPSFAWLTYRPDQPATLATSRSRSSTVIASRIAATTGIQIAMQSSSNAHVSKFQLSSDLEKLVSVLRDDTLRTYARGVTIATSQAAFNIDRHTGIRIRIEQMYTNEKLSHSFGAVLGTGTTVFSGPYSYAIVFVDQLDKPEFLVNGEILENNQLVHCHDPICVSVNSGRLVVFAFAFHKA</sequence>
<accession>A0A922SPU8</accession>
<evidence type="ECO:0000313" key="2">
    <source>
        <dbReference type="Proteomes" id="UP000249757"/>
    </source>
</evidence>
<reference evidence="2" key="1">
    <citation type="journal article" date="2022" name="Microb. Genom.">
        <title>A global pangenome for the wheat fungal pathogen Pyrenophora tritici-repentis and prediction of effector protein structural homology.</title>
        <authorList>
            <person name="Moolhuijzen P.M."/>
            <person name="See P.T."/>
            <person name="Shi G."/>
            <person name="Powell H.R."/>
            <person name="Cockram J."/>
            <person name="Jorgensen L.N."/>
            <person name="Benslimane H."/>
            <person name="Strelkov S.E."/>
            <person name="Turner J."/>
            <person name="Liu Z."/>
            <person name="Moffat C.S."/>
        </authorList>
    </citation>
    <scope>NUCLEOTIDE SEQUENCE [LARGE SCALE GENOMIC DNA]</scope>
</reference>
<name>A0A922SPU8_9PLEO</name>
<proteinExistence type="predicted"/>
<organism evidence="1 2">
    <name type="scientific">Pyrenophora tritici-repentis</name>
    <dbReference type="NCBI Taxonomy" id="45151"/>
    <lineage>
        <taxon>Eukaryota</taxon>
        <taxon>Fungi</taxon>
        <taxon>Dikarya</taxon>
        <taxon>Ascomycota</taxon>
        <taxon>Pezizomycotina</taxon>
        <taxon>Dothideomycetes</taxon>
        <taxon>Pleosporomycetidae</taxon>
        <taxon>Pleosporales</taxon>
        <taxon>Pleosporineae</taxon>
        <taxon>Pleosporaceae</taxon>
        <taxon>Pyrenophora</taxon>
    </lineage>
</organism>
<protein>
    <submittedName>
        <fullName evidence="1">Uncharacterized protein</fullName>
    </submittedName>
</protein>
<evidence type="ECO:0000313" key="1">
    <source>
        <dbReference type="EMBL" id="KAI1508061.1"/>
    </source>
</evidence>
<keyword evidence="2" id="KW-1185">Reference proteome</keyword>
<dbReference type="Proteomes" id="UP000249757">
    <property type="component" value="Unassembled WGS sequence"/>
</dbReference>